<protein>
    <recommendedName>
        <fullName evidence="1">Phosphoribosyltransferase domain-containing protein</fullName>
    </recommendedName>
</protein>
<evidence type="ECO:0000313" key="2">
    <source>
        <dbReference type="EMBL" id="OGG69750.1"/>
    </source>
</evidence>
<dbReference type="InterPro" id="IPR000836">
    <property type="entry name" value="PRTase_dom"/>
</dbReference>
<dbReference type="SUPFAM" id="SSF53271">
    <property type="entry name" value="PRTase-like"/>
    <property type="match status" value="1"/>
</dbReference>
<comment type="caution">
    <text evidence="2">The sequence shown here is derived from an EMBL/GenBank/DDBJ whole genome shotgun (WGS) entry which is preliminary data.</text>
</comment>
<proteinExistence type="predicted"/>
<dbReference type="InterPro" id="IPR029057">
    <property type="entry name" value="PRTase-like"/>
</dbReference>
<gene>
    <name evidence="2" type="ORF">A3C20_00075</name>
</gene>
<dbReference type="Gene3D" id="3.30.1310.20">
    <property type="entry name" value="PRTase-like"/>
    <property type="match status" value="1"/>
</dbReference>
<evidence type="ECO:0000313" key="3">
    <source>
        <dbReference type="Proteomes" id="UP000176914"/>
    </source>
</evidence>
<evidence type="ECO:0000259" key="1">
    <source>
        <dbReference type="Pfam" id="PF00156"/>
    </source>
</evidence>
<dbReference type="Pfam" id="PF00156">
    <property type="entry name" value="Pribosyltran"/>
    <property type="match status" value="1"/>
</dbReference>
<dbReference type="EMBL" id="MFLL01000009">
    <property type="protein sequence ID" value="OGG69750.1"/>
    <property type="molecule type" value="Genomic_DNA"/>
</dbReference>
<dbReference type="AlphaFoldDB" id="A0A1F6E875"/>
<sequence length="213" mass="22806">MTFADRADAGRQLAEKLLKHAYTRPLVLALPRGGVPVGREVARALKAPLDTLVARKIGAPFNPEWAVGAIAPHDVVILDDDAMKSASVSRLAVEGTIAAERKELTRRINAYRSGSFSAGFIPKTVVVVDDGVATGLTARAALRAARARYPKVRLVFAAPVCIGRSEKELAGEADDIVCLTSPAGFYAVGQAYERFEQVTDDEVLAYLKTASKK</sequence>
<accession>A0A1F6E875</accession>
<name>A0A1F6E875_9BACT</name>
<reference evidence="2 3" key="1">
    <citation type="journal article" date="2016" name="Nat. Commun.">
        <title>Thousands of microbial genomes shed light on interconnected biogeochemical processes in an aquifer system.</title>
        <authorList>
            <person name="Anantharaman K."/>
            <person name="Brown C.T."/>
            <person name="Hug L.A."/>
            <person name="Sharon I."/>
            <person name="Castelle C.J."/>
            <person name="Probst A.J."/>
            <person name="Thomas B.C."/>
            <person name="Singh A."/>
            <person name="Wilkins M.J."/>
            <person name="Karaoz U."/>
            <person name="Brodie E.L."/>
            <person name="Williams K.H."/>
            <person name="Hubbard S.S."/>
            <person name="Banfield J.F."/>
        </authorList>
    </citation>
    <scope>NUCLEOTIDE SEQUENCE [LARGE SCALE GENOMIC DNA]</scope>
</reference>
<feature type="domain" description="Phosphoribosyltransferase" evidence="1">
    <location>
        <begin position="7"/>
        <end position="182"/>
    </location>
</feature>
<dbReference type="Gene3D" id="3.40.50.2020">
    <property type="match status" value="1"/>
</dbReference>
<dbReference type="Proteomes" id="UP000176914">
    <property type="component" value="Unassembled WGS sequence"/>
</dbReference>
<dbReference type="CDD" id="cd06223">
    <property type="entry name" value="PRTases_typeI"/>
    <property type="match status" value="1"/>
</dbReference>
<organism evidence="2 3">
    <name type="scientific">Candidatus Kaiserbacteria bacterium RIFCSPHIGHO2_02_FULL_55_25</name>
    <dbReference type="NCBI Taxonomy" id="1798498"/>
    <lineage>
        <taxon>Bacteria</taxon>
        <taxon>Candidatus Kaiseribacteriota</taxon>
    </lineage>
</organism>